<evidence type="ECO:0000313" key="4">
    <source>
        <dbReference type="Proteomes" id="UP001627154"/>
    </source>
</evidence>
<dbReference type="Proteomes" id="UP001627154">
    <property type="component" value="Unassembled WGS sequence"/>
</dbReference>
<organism evidence="3 4">
    <name type="scientific">Trichogramma kaykai</name>
    <dbReference type="NCBI Taxonomy" id="54128"/>
    <lineage>
        <taxon>Eukaryota</taxon>
        <taxon>Metazoa</taxon>
        <taxon>Ecdysozoa</taxon>
        <taxon>Arthropoda</taxon>
        <taxon>Hexapoda</taxon>
        <taxon>Insecta</taxon>
        <taxon>Pterygota</taxon>
        <taxon>Neoptera</taxon>
        <taxon>Endopterygota</taxon>
        <taxon>Hymenoptera</taxon>
        <taxon>Apocrita</taxon>
        <taxon>Proctotrupomorpha</taxon>
        <taxon>Chalcidoidea</taxon>
        <taxon>Trichogrammatidae</taxon>
        <taxon>Trichogramma</taxon>
    </lineage>
</organism>
<evidence type="ECO:0000313" key="3">
    <source>
        <dbReference type="EMBL" id="KAL3390245.1"/>
    </source>
</evidence>
<name>A0ABD2WAW5_9HYME</name>
<dbReference type="FunFam" id="3.30.60.30:FF:000024">
    <property type="entry name" value="Transmembrane agrin"/>
    <property type="match status" value="1"/>
</dbReference>
<dbReference type="PROSITE" id="PS51465">
    <property type="entry name" value="KAZAL_2"/>
    <property type="match status" value="1"/>
</dbReference>
<proteinExistence type="predicted"/>
<dbReference type="EMBL" id="JBJJXI010000120">
    <property type="protein sequence ID" value="KAL3390245.1"/>
    <property type="molecule type" value="Genomic_DNA"/>
</dbReference>
<evidence type="ECO:0000259" key="2">
    <source>
        <dbReference type="PROSITE" id="PS51465"/>
    </source>
</evidence>
<comment type="caution">
    <text evidence="3">The sequence shown here is derived from an EMBL/GenBank/DDBJ whole genome shotgun (WGS) entry which is preliminary data.</text>
</comment>
<dbReference type="AlphaFoldDB" id="A0ABD2WAW5"/>
<accession>A0ABD2WAW5</accession>
<reference evidence="3 4" key="1">
    <citation type="journal article" date="2024" name="bioRxiv">
        <title>A reference genome for Trichogramma kaykai: A tiny desert-dwelling parasitoid wasp with competing sex-ratio distorters.</title>
        <authorList>
            <person name="Culotta J."/>
            <person name="Lindsey A.R."/>
        </authorList>
    </citation>
    <scope>NUCLEOTIDE SEQUENCE [LARGE SCALE GENOMIC DNA]</scope>
    <source>
        <strain evidence="3 4">KSX58</strain>
    </source>
</reference>
<dbReference type="SMART" id="SM00280">
    <property type="entry name" value="KAZAL"/>
    <property type="match status" value="1"/>
</dbReference>
<gene>
    <name evidence="3" type="ORF">TKK_014792</name>
</gene>
<keyword evidence="4" id="KW-1185">Reference proteome</keyword>
<dbReference type="CDD" id="cd00104">
    <property type="entry name" value="KAZAL_FS"/>
    <property type="match status" value="1"/>
</dbReference>
<dbReference type="InterPro" id="IPR036058">
    <property type="entry name" value="Kazal_dom_sf"/>
</dbReference>
<sequence>MIYTPSIMYVFFYYFAEPCEKTFCAWGMTCVVSDAGQAMCQCQKTCPEARLPVCGEDGVTYDNQCQLRRTSCLKRKEMRVKHQGPCVRNCTRNSTNKKISCTLCNIANIHLCNNEGEKRRRKSNNKNLVTLSRPETFTYTCRYLLTQIQECLKKYNETIKKKKNE</sequence>
<dbReference type="Gene3D" id="3.30.60.30">
    <property type="match status" value="1"/>
</dbReference>
<feature type="domain" description="Kazal-like" evidence="2">
    <location>
        <begin position="41"/>
        <end position="88"/>
    </location>
</feature>
<dbReference type="InterPro" id="IPR050653">
    <property type="entry name" value="Prot_Inhib_GrowthFact_Antg"/>
</dbReference>
<protein>
    <recommendedName>
        <fullName evidence="2">Kazal-like domain-containing protein</fullName>
    </recommendedName>
</protein>
<keyword evidence="1" id="KW-1015">Disulfide bond</keyword>
<dbReference type="Pfam" id="PF07648">
    <property type="entry name" value="Kazal_2"/>
    <property type="match status" value="1"/>
</dbReference>
<evidence type="ECO:0000256" key="1">
    <source>
        <dbReference type="ARBA" id="ARBA00023157"/>
    </source>
</evidence>
<dbReference type="PANTHER" id="PTHR10913:SF81">
    <property type="entry name" value="KAZAL-LIKE DOMAIN-CONTAINING PROTEIN"/>
    <property type="match status" value="1"/>
</dbReference>
<dbReference type="InterPro" id="IPR002350">
    <property type="entry name" value="Kazal_dom"/>
</dbReference>
<dbReference type="SUPFAM" id="SSF100895">
    <property type="entry name" value="Kazal-type serine protease inhibitors"/>
    <property type="match status" value="1"/>
</dbReference>
<dbReference type="PANTHER" id="PTHR10913">
    <property type="entry name" value="FOLLISTATIN-RELATED"/>
    <property type="match status" value="1"/>
</dbReference>